<dbReference type="Pfam" id="PF00579">
    <property type="entry name" value="tRNA-synt_1b"/>
    <property type="match status" value="1"/>
</dbReference>
<accession>A0A1F5NAM0</accession>
<dbReference type="InterPro" id="IPR024088">
    <property type="entry name" value="Tyr-tRNA-ligase_bac-type"/>
</dbReference>
<dbReference type="GO" id="GO:0006437">
    <property type="term" value="P:tyrosyl-tRNA aminoacylation"/>
    <property type="evidence" value="ECO:0007669"/>
    <property type="project" value="UniProtKB-UniRule"/>
</dbReference>
<comment type="similarity">
    <text evidence="9">Belongs to the class-I aminoacyl-tRNA synthetase family.</text>
</comment>
<feature type="non-terminal residue" evidence="10">
    <location>
        <position position="151"/>
    </location>
</feature>
<dbReference type="AlphaFoldDB" id="A0A1F5NAM0"/>
<dbReference type="PANTHER" id="PTHR11766:SF1">
    <property type="entry name" value="TYROSINE--TRNA LIGASE"/>
    <property type="match status" value="1"/>
</dbReference>
<keyword evidence="5 9" id="KW-0648">Protein biosynthesis</keyword>
<comment type="caution">
    <text evidence="10">The sequence shown here is derived from an EMBL/GenBank/DDBJ whole genome shotgun (WGS) entry which is preliminary data.</text>
</comment>
<sequence length="151" mass="17216">MQIEEILTRGVAEVIEKDHLEKALGSGRKLRVKLGIDPTSPNIHIGRAVLLWKLRAFQELGHKAVFIVGDFTGLIGDTSDKDAERPMMSEADVKKNMKTYFAQAFKILDKNKTETHYNSEWLKNLGFIEMAKMANLFGLHEFESREVVARR</sequence>
<evidence type="ECO:0000313" key="11">
    <source>
        <dbReference type="Proteomes" id="UP000176547"/>
    </source>
</evidence>
<dbReference type="SUPFAM" id="SSF52374">
    <property type="entry name" value="Nucleotidylyl transferase"/>
    <property type="match status" value="1"/>
</dbReference>
<keyword evidence="4 9" id="KW-0067">ATP-binding</keyword>
<reference evidence="10 11" key="1">
    <citation type="journal article" date="2016" name="Nat. Commun.">
        <title>Thousands of microbial genomes shed light on interconnected biogeochemical processes in an aquifer system.</title>
        <authorList>
            <person name="Anantharaman K."/>
            <person name="Brown C.T."/>
            <person name="Hug L.A."/>
            <person name="Sharon I."/>
            <person name="Castelle C.J."/>
            <person name="Probst A.J."/>
            <person name="Thomas B.C."/>
            <person name="Singh A."/>
            <person name="Wilkins M.J."/>
            <person name="Karaoz U."/>
            <person name="Brodie E.L."/>
            <person name="Williams K.H."/>
            <person name="Hubbard S.S."/>
            <person name="Banfield J.F."/>
        </authorList>
    </citation>
    <scope>NUCLEOTIDE SEQUENCE [LARGE SCALE GENOMIC DNA]</scope>
</reference>
<evidence type="ECO:0000256" key="9">
    <source>
        <dbReference type="RuleBase" id="RU363036"/>
    </source>
</evidence>
<dbReference type="Gene3D" id="3.40.50.620">
    <property type="entry name" value="HUPs"/>
    <property type="match status" value="1"/>
</dbReference>
<protein>
    <recommendedName>
        <fullName evidence="1 8">Tyrosine--tRNA ligase</fullName>
        <ecNumber evidence="1 8">6.1.1.1</ecNumber>
    </recommendedName>
</protein>
<dbReference type="EMBL" id="MFEG01000051">
    <property type="protein sequence ID" value="OGE74612.1"/>
    <property type="molecule type" value="Genomic_DNA"/>
</dbReference>
<evidence type="ECO:0000256" key="1">
    <source>
        <dbReference type="ARBA" id="ARBA00013160"/>
    </source>
</evidence>
<comment type="catalytic activity">
    <reaction evidence="7">
        <text>tRNA(Tyr) + L-tyrosine + ATP = L-tyrosyl-tRNA(Tyr) + AMP + diphosphate + H(+)</text>
        <dbReference type="Rhea" id="RHEA:10220"/>
        <dbReference type="Rhea" id="RHEA-COMP:9706"/>
        <dbReference type="Rhea" id="RHEA-COMP:9707"/>
        <dbReference type="ChEBI" id="CHEBI:15378"/>
        <dbReference type="ChEBI" id="CHEBI:30616"/>
        <dbReference type="ChEBI" id="CHEBI:33019"/>
        <dbReference type="ChEBI" id="CHEBI:58315"/>
        <dbReference type="ChEBI" id="CHEBI:78442"/>
        <dbReference type="ChEBI" id="CHEBI:78536"/>
        <dbReference type="ChEBI" id="CHEBI:456215"/>
        <dbReference type="EC" id="6.1.1.1"/>
    </reaction>
</comment>
<dbReference type="GO" id="GO:0004831">
    <property type="term" value="F:tyrosine-tRNA ligase activity"/>
    <property type="evidence" value="ECO:0007669"/>
    <property type="project" value="UniProtKB-UniRule"/>
</dbReference>
<organism evidence="10 11">
    <name type="scientific">Candidatus Doudnabacteria bacterium RIFCSPHIGHO2_01_52_17</name>
    <dbReference type="NCBI Taxonomy" id="1817820"/>
    <lineage>
        <taxon>Bacteria</taxon>
        <taxon>Candidatus Doudnaibacteriota</taxon>
    </lineage>
</organism>
<evidence type="ECO:0000256" key="4">
    <source>
        <dbReference type="ARBA" id="ARBA00022840"/>
    </source>
</evidence>
<dbReference type="EC" id="6.1.1.1" evidence="1 8"/>
<dbReference type="InterPro" id="IPR002307">
    <property type="entry name" value="Tyr-tRNA-ligase"/>
</dbReference>
<dbReference type="NCBIfam" id="TIGR00234">
    <property type="entry name" value="tyrS"/>
    <property type="match status" value="1"/>
</dbReference>
<dbReference type="InterPro" id="IPR014729">
    <property type="entry name" value="Rossmann-like_a/b/a_fold"/>
</dbReference>
<evidence type="ECO:0000256" key="3">
    <source>
        <dbReference type="ARBA" id="ARBA00022741"/>
    </source>
</evidence>
<proteinExistence type="inferred from homology"/>
<keyword evidence="6 9" id="KW-0030">Aminoacyl-tRNA synthetase</keyword>
<evidence type="ECO:0000256" key="2">
    <source>
        <dbReference type="ARBA" id="ARBA00022598"/>
    </source>
</evidence>
<evidence type="ECO:0000256" key="5">
    <source>
        <dbReference type="ARBA" id="ARBA00022917"/>
    </source>
</evidence>
<keyword evidence="3 9" id="KW-0547">Nucleotide-binding</keyword>
<name>A0A1F5NAM0_9BACT</name>
<keyword evidence="2 9" id="KW-0436">Ligase</keyword>
<dbReference type="GO" id="GO:0005524">
    <property type="term" value="F:ATP binding"/>
    <property type="evidence" value="ECO:0007669"/>
    <property type="project" value="UniProtKB-KW"/>
</dbReference>
<dbReference type="GO" id="GO:0005829">
    <property type="term" value="C:cytosol"/>
    <property type="evidence" value="ECO:0007669"/>
    <property type="project" value="TreeGrafter"/>
</dbReference>
<evidence type="ECO:0000256" key="8">
    <source>
        <dbReference type="NCBIfam" id="TIGR00234"/>
    </source>
</evidence>
<evidence type="ECO:0000256" key="7">
    <source>
        <dbReference type="ARBA" id="ARBA00048248"/>
    </source>
</evidence>
<gene>
    <name evidence="10" type="ORF">A3K06_00845</name>
</gene>
<evidence type="ECO:0000256" key="6">
    <source>
        <dbReference type="ARBA" id="ARBA00023146"/>
    </source>
</evidence>
<dbReference type="InterPro" id="IPR002305">
    <property type="entry name" value="aa-tRNA-synth_Ic"/>
</dbReference>
<dbReference type="Proteomes" id="UP000176547">
    <property type="component" value="Unassembled WGS sequence"/>
</dbReference>
<evidence type="ECO:0000313" key="10">
    <source>
        <dbReference type="EMBL" id="OGE74612.1"/>
    </source>
</evidence>
<dbReference type="PANTHER" id="PTHR11766">
    <property type="entry name" value="TYROSYL-TRNA SYNTHETASE"/>
    <property type="match status" value="1"/>
</dbReference>